<feature type="region of interest" description="Disordered" evidence="1">
    <location>
        <begin position="1"/>
        <end position="41"/>
    </location>
</feature>
<evidence type="ECO:0000313" key="2">
    <source>
        <dbReference type="EMBL" id="CAG7785761.1"/>
    </source>
</evidence>
<dbReference type="GO" id="GO:0006352">
    <property type="term" value="P:DNA-templated transcription initiation"/>
    <property type="evidence" value="ECO:0007669"/>
    <property type="project" value="InterPro"/>
</dbReference>
<keyword evidence="3" id="KW-1185">Reference proteome</keyword>
<comment type="caution">
    <text evidence="2">The sequence shown here is derived from an EMBL/GenBank/DDBJ whole genome shotgun (WGS) entry which is preliminary data.</text>
</comment>
<dbReference type="EMBL" id="CAJVCH010303134">
    <property type="protein sequence ID" value="CAG7785761.1"/>
    <property type="molecule type" value="Genomic_DNA"/>
</dbReference>
<gene>
    <name evidence="2" type="ORF">AFUS01_LOCUS24368</name>
</gene>
<protein>
    <submittedName>
        <fullName evidence="2">Uncharacterized protein</fullName>
    </submittedName>
</protein>
<dbReference type="Proteomes" id="UP000708208">
    <property type="component" value="Unassembled WGS sequence"/>
</dbReference>
<evidence type="ECO:0000313" key="3">
    <source>
        <dbReference type="Proteomes" id="UP000708208"/>
    </source>
</evidence>
<name>A0A8J2K9T3_9HEXA</name>
<sequence length="366" mass="41874">MANIVGVPTVMRPQPDTEGKASTSLENHEVQRREGRTTQPRFRGRFVKRRNERKERHDQFFNANREPSTGRFLPKDWPKGLFYVPISKNLLANMESDVWADLAKISVEKHLSGQDFKKAVWYHKQGILPDRVPDRFKQKYINALKEPSFQSRLEEATVQFSTYDSASMPNMLESDDEVSDLPTESDEFALQVVNVVSGFYLGAQININDLCQKLPKAKRKAFNEIFEPPKINIRLRKPAATVSIYASGKVLTMGTKSPDESFDASRKVAEMVKNIQGTKLKNYRVLNITCTSKLPFQITLKNFAQRYEEIATYEPELCNTVDCRLDEYDCFVKIHKTGSLILIGKDLLNIELAKEYIKSLAEAVHT</sequence>
<organism evidence="2 3">
    <name type="scientific">Allacma fusca</name>
    <dbReference type="NCBI Taxonomy" id="39272"/>
    <lineage>
        <taxon>Eukaryota</taxon>
        <taxon>Metazoa</taxon>
        <taxon>Ecdysozoa</taxon>
        <taxon>Arthropoda</taxon>
        <taxon>Hexapoda</taxon>
        <taxon>Collembola</taxon>
        <taxon>Symphypleona</taxon>
        <taxon>Sminthuridae</taxon>
        <taxon>Allacma</taxon>
    </lineage>
</organism>
<dbReference type="GO" id="GO:0003677">
    <property type="term" value="F:DNA binding"/>
    <property type="evidence" value="ECO:0007669"/>
    <property type="project" value="InterPro"/>
</dbReference>
<dbReference type="InterPro" id="IPR000814">
    <property type="entry name" value="TBP"/>
</dbReference>
<feature type="compositionally biased region" description="Basic and acidic residues" evidence="1">
    <location>
        <begin position="26"/>
        <end position="36"/>
    </location>
</feature>
<dbReference type="PANTHER" id="PTHR10126">
    <property type="entry name" value="TATA-BOX BINDING PROTEIN"/>
    <property type="match status" value="1"/>
</dbReference>
<dbReference type="AlphaFoldDB" id="A0A8J2K9T3"/>
<accession>A0A8J2K9T3</accession>
<reference evidence="2" key="1">
    <citation type="submission" date="2021-06" db="EMBL/GenBank/DDBJ databases">
        <authorList>
            <person name="Hodson N. C."/>
            <person name="Mongue J. A."/>
            <person name="Jaron S. K."/>
        </authorList>
    </citation>
    <scope>NUCLEOTIDE SEQUENCE</scope>
</reference>
<dbReference type="Pfam" id="PF00352">
    <property type="entry name" value="TBP"/>
    <property type="match status" value="2"/>
</dbReference>
<dbReference type="OrthoDB" id="2127950at2759"/>
<proteinExistence type="predicted"/>
<evidence type="ECO:0000256" key="1">
    <source>
        <dbReference type="SAM" id="MobiDB-lite"/>
    </source>
</evidence>